<feature type="chain" id="PRO_5002748357" description="BON domain-containing protein" evidence="1">
    <location>
        <begin position="20"/>
        <end position="234"/>
    </location>
</feature>
<sequence length="234" mass="27777">MKYPSLVLVSLLAVFTVDVAVVKAEDLAQSPTNETVLLAGKHKGVRRGGFKNRRRFYPRRFRRFPKRNFRHRKFRRFPGRLRHRPFRHRSFHHRRRFGRRFRHYPYFRRRFRHYSPYYYPFSRRLYLHHSTFPRRRSYIAPEHRGPEGQYDHQGLAKRVILGMVADPDLKPLVATLDIQQKGDKVLLSGEVPDQEALYKVIELVKKAKGAKSVDTTEVVVLSEVEEEDGSIPPS</sequence>
<dbReference type="eggNOG" id="COG2823">
    <property type="taxonomic scope" value="Bacteria"/>
</dbReference>
<dbReference type="HOGENOM" id="CLU_1182931_0_0_3"/>
<dbReference type="OrthoDB" id="425457at2"/>
<organism evidence="3 4">
    <name type="scientific">Acaryochloris marina (strain MBIC 11017)</name>
    <dbReference type="NCBI Taxonomy" id="329726"/>
    <lineage>
        <taxon>Bacteria</taxon>
        <taxon>Bacillati</taxon>
        <taxon>Cyanobacteriota</taxon>
        <taxon>Cyanophyceae</taxon>
        <taxon>Acaryochloridales</taxon>
        <taxon>Acaryochloridaceae</taxon>
        <taxon>Acaryochloris</taxon>
    </lineage>
</organism>
<reference evidence="3 4" key="1">
    <citation type="journal article" date="2008" name="Proc. Natl. Acad. Sci. U.S.A.">
        <title>Niche adaptation and genome expansion in the chlorophyll d-producing cyanobacterium Acaryochloris marina.</title>
        <authorList>
            <person name="Swingley W.D."/>
            <person name="Chen M."/>
            <person name="Cheung P.C."/>
            <person name="Conrad A.L."/>
            <person name="Dejesa L.C."/>
            <person name="Hao J."/>
            <person name="Honchak B.M."/>
            <person name="Karbach L.E."/>
            <person name="Kurdoglu A."/>
            <person name="Lahiri S."/>
            <person name="Mastrian S.D."/>
            <person name="Miyashita H."/>
            <person name="Page L."/>
            <person name="Ramakrishna P."/>
            <person name="Satoh S."/>
            <person name="Sattley W.M."/>
            <person name="Shimada Y."/>
            <person name="Taylor H.L."/>
            <person name="Tomo T."/>
            <person name="Tsuchiya T."/>
            <person name="Wang Z.T."/>
            <person name="Raymond J."/>
            <person name="Mimuro M."/>
            <person name="Blankenship R.E."/>
            <person name="Touchman J.W."/>
        </authorList>
    </citation>
    <scope>NUCLEOTIDE SEQUENCE [LARGE SCALE GENOMIC DNA]</scope>
    <source>
        <strain evidence="4">MBIC 11017</strain>
    </source>
</reference>
<evidence type="ECO:0000259" key="2">
    <source>
        <dbReference type="PROSITE" id="PS50914"/>
    </source>
</evidence>
<dbReference type="InterPro" id="IPR007055">
    <property type="entry name" value="BON_dom"/>
</dbReference>
<evidence type="ECO:0000313" key="3">
    <source>
        <dbReference type="EMBL" id="ABW26649.1"/>
    </source>
</evidence>
<evidence type="ECO:0000256" key="1">
    <source>
        <dbReference type="SAM" id="SignalP"/>
    </source>
</evidence>
<dbReference type="KEGG" id="amr:AM1_1626"/>
<dbReference type="EMBL" id="CP000828">
    <property type="protein sequence ID" value="ABW26649.1"/>
    <property type="molecule type" value="Genomic_DNA"/>
</dbReference>
<gene>
    <name evidence="3" type="ordered locus">AM1_1626</name>
</gene>
<dbReference type="RefSeq" id="WP_012162170.1">
    <property type="nucleotide sequence ID" value="NC_009925.1"/>
</dbReference>
<feature type="domain" description="BON" evidence="2">
    <location>
        <begin position="151"/>
        <end position="222"/>
    </location>
</feature>
<dbReference type="Proteomes" id="UP000000268">
    <property type="component" value="Chromosome"/>
</dbReference>
<protein>
    <recommendedName>
        <fullName evidence="2">BON domain-containing protein</fullName>
    </recommendedName>
</protein>
<dbReference type="PROSITE" id="PS50914">
    <property type="entry name" value="BON"/>
    <property type="match status" value="1"/>
</dbReference>
<evidence type="ECO:0000313" key="4">
    <source>
        <dbReference type="Proteomes" id="UP000000268"/>
    </source>
</evidence>
<dbReference type="AlphaFoldDB" id="B0CA62"/>
<keyword evidence="1" id="KW-0732">Signal</keyword>
<name>B0CA62_ACAM1</name>
<keyword evidence="4" id="KW-1185">Reference proteome</keyword>
<dbReference type="STRING" id="329726.AM1_1626"/>
<feature type="signal peptide" evidence="1">
    <location>
        <begin position="1"/>
        <end position="19"/>
    </location>
</feature>
<accession>B0CA62</accession>
<proteinExistence type="predicted"/>